<evidence type="ECO:0000313" key="10">
    <source>
        <dbReference type="EMBL" id="PHQ37386.1"/>
    </source>
</evidence>
<evidence type="ECO:0000256" key="7">
    <source>
        <dbReference type="SAM" id="Coils"/>
    </source>
</evidence>
<feature type="transmembrane region" description="Helical" evidence="8">
    <location>
        <begin position="81"/>
        <end position="107"/>
    </location>
</feature>
<proteinExistence type="predicted"/>
<dbReference type="RefSeq" id="WP_099256776.1">
    <property type="nucleotide sequence ID" value="NZ_NHOA01000156.1"/>
</dbReference>
<evidence type="ECO:0000256" key="5">
    <source>
        <dbReference type="ARBA" id="ARBA00022777"/>
    </source>
</evidence>
<dbReference type="InterPro" id="IPR036890">
    <property type="entry name" value="HATPase_C_sf"/>
</dbReference>
<feature type="domain" description="Histidine kinase" evidence="9">
    <location>
        <begin position="274"/>
        <end position="483"/>
    </location>
</feature>
<dbReference type="PANTHER" id="PTHR44936:SF10">
    <property type="entry name" value="SENSOR PROTEIN RSTB"/>
    <property type="match status" value="1"/>
</dbReference>
<keyword evidence="11" id="KW-1185">Reference proteome</keyword>
<comment type="caution">
    <text evidence="10">The sequence shown here is derived from an EMBL/GenBank/DDBJ whole genome shotgun (WGS) entry which is preliminary data.</text>
</comment>
<evidence type="ECO:0000256" key="2">
    <source>
        <dbReference type="ARBA" id="ARBA00012438"/>
    </source>
</evidence>
<keyword evidence="8" id="KW-1133">Transmembrane helix</keyword>
<dbReference type="GO" id="GO:0005524">
    <property type="term" value="F:ATP binding"/>
    <property type="evidence" value="ECO:0007669"/>
    <property type="project" value="UniProtKB-KW"/>
</dbReference>
<dbReference type="SMART" id="SM00387">
    <property type="entry name" value="HATPase_c"/>
    <property type="match status" value="1"/>
</dbReference>
<evidence type="ECO:0000256" key="6">
    <source>
        <dbReference type="ARBA" id="ARBA00022840"/>
    </source>
</evidence>
<keyword evidence="8" id="KW-0472">Membrane</keyword>
<keyword evidence="5" id="KW-0418">Kinase</keyword>
<organism evidence="10 11">
    <name type="scientific">Halorubrum persicum</name>
    <dbReference type="NCBI Taxonomy" id="1383844"/>
    <lineage>
        <taxon>Archaea</taxon>
        <taxon>Methanobacteriati</taxon>
        <taxon>Methanobacteriota</taxon>
        <taxon>Stenosarchaea group</taxon>
        <taxon>Halobacteria</taxon>
        <taxon>Halobacteriales</taxon>
        <taxon>Haloferacaceae</taxon>
        <taxon>Halorubrum</taxon>
    </lineage>
</organism>
<evidence type="ECO:0000256" key="4">
    <source>
        <dbReference type="ARBA" id="ARBA00022741"/>
    </source>
</evidence>
<dbReference type="InterPro" id="IPR003594">
    <property type="entry name" value="HATPase_dom"/>
</dbReference>
<sequence length="485" mass="53973">MGPPSGGRLRRWLAGGSISLLGAILLVIPLYDVWDDFTALSWSIALTLVENALFFLLAGGLVTGGIWLIRTDWETEQVTTVARRTLLTAFAVTFVLAWAMALQWYILGRLKPIVLALDGVLVGATASFALSVSTVRNNIFQEQISREQELNERLELLYEDASRLASATSHEEAYEVLEEAIASAVPGTPFRVVVDGDVVIEHDTSPDPSERSEPAQTVAIGDRGRIDLCSERLESHELSTAELFGSYVGDTIQRIEREERVREERNVLEFVNRTLRHDLIGDISLVQARLRMLDRNVEFEADVHEEHLAVAMDRTEEMEEFVRTMRTYMQSVLNEEHDLTTVALEPVIDEQIEAIEEAYPTVEVEKRDIPEGSVRADDLLDRVLANLFENAVEHNDASPPRVVIDGERAGDVLRLRVADNGPGISASRRESVFAQEERGANSDGTGFGLYLVKDIIEGYGGTVRVRDNDPRGAVFELEFPIADGE</sequence>
<dbReference type="AlphaFoldDB" id="A0A2G1WEG2"/>
<feature type="transmembrane region" description="Helical" evidence="8">
    <location>
        <begin position="12"/>
        <end position="31"/>
    </location>
</feature>
<evidence type="ECO:0000256" key="3">
    <source>
        <dbReference type="ARBA" id="ARBA00022679"/>
    </source>
</evidence>
<dbReference type="OrthoDB" id="3369at2157"/>
<keyword evidence="4" id="KW-0547">Nucleotide-binding</keyword>
<keyword evidence="8" id="KW-0812">Transmembrane</keyword>
<evidence type="ECO:0000259" key="9">
    <source>
        <dbReference type="PROSITE" id="PS50109"/>
    </source>
</evidence>
<dbReference type="PANTHER" id="PTHR44936">
    <property type="entry name" value="SENSOR PROTEIN CREC"/>
    <property type="match status" value="1"/>
</dbReference>
<dbReference type="SUPFAM" id="SSF55874">
    <property type="entry name" value="ATPase domain of HSP90 chaperone/DNA topoisomerase II/histidine kinase"/>
    <property type="match status" value="1"/>
</dbReference>
<name>A0A2G1WEG2_9EURY</name>
<dbReference type="Pfam" id="PF02518">
    <property type="entry name" value="HATPase_c"/>
    <property type="match status" value="1"/>
</dbReference>
<comment type="catalytic activity">
    <reaction evidence="1">
        <text>ATP + protein L-histidine = ADP + protein N-phospho-L-histidine.</text>
        <dbReference type="EC" id="2.7.13.3"/>
    </reaction>
</comment>
<keyword evidence="7" id="KW-0175">Coiled coil</keyword>
<dbReference type="PROSITE" id="PS50109">
    <property type="entry name" value="HIS_KIN"/>
    <property type="match status" value="1"/>
</dbReference>
<gene>
    <name evidence="10" type="ORF">DJ69_16940</name>
</gene>
<dbReference type="InterPro" id="IPR050980">
    <property type="entry name" value="2C_sensor_his_kinase"/>
</dbReference>
<evidence type="ECO:0000313" key="11">
    <source>
        <dbReference type="Proteomes" id="UP000222824"/>
    </source>
</evidence>
<dbReference type="InterPro" id="IPR005467">
    <property type="entry name" value="His_kinase_dom"/>
</dbReference>
<dbReference type="PRINTS" id="PR00344">
    <property type="entry name" value="BCTRLSENSOR"/>
</dbReference>
<keyword evidence="3" id="KW-0808">Transferase</keyword>
<evidence type="ECO:0000256" key="8">
    <source>
        <dbReference type="SAM" id="Phobius"/>
    </source>
</evidence>
<evidence type="ECO:0000256" key="1">
    <source>
        <dbReference type="ARBA" id="ARBA00000085"/>
    </source>
</evidence>
<feature type="transmembrane region" description="Helical" evidence="8">
    <location>
        <begin position="51"/>
        <end position="69"/>
    </location>
</feature>
<accession>A0A2G1WEG2</accession>
<feature type="coiled-coil region" evidence="7">
    <location>
        <begin position="137"/>
        <end position="164"/>
    </location>
</feature>
<dbReference type="InterPro" id="IPR004358">
    <property type="entry name" value="Sig_transdc_His_kin-like_C"/>
</dbReference>
<dbReference type="EMBL" id="NHOA01000156">
    <property type="protein sequence ID" value="PHQ37386.1"/>
    <property type="molecule type" value="Genomic_DNA"/>
</dbReference>
<reference evidence="10 11" key="1">
    <citation type="journal article" date="2014" name="Front. Microbiol.">
        <title>Population and genomic analysis of the genus Halorubrum.</title>
        <authorList>
            <person name="Fullmer M.S."/>
            <person name="Soucy S.M."/>
            <person name="Swithers K.S."/>
            <person name="Makkay A.M."/>
            <person name="Wheeler R."/>
            <person name="Ventosa A."/>
            <person name="Gogarten J.P."/>
            <person name="Papke R.T."/>
        </authorList>
    </citation>
    <scope>NUCLEOTIDE SEQUENCE [LARGE SCALE GENOMIC DNA]</scope>
    <source>
        <strain evidence="10 11">C49</strain>
    </source>
</reference>
<dbReference type="Proteomes" id="UP000222824">
    <property type="component" value="Unassembled WGS sequence"/>
</dbReference>
<dbReference type="Gene3D" id="3.30.565.10">
    <property type="entry name" value="Histidine kinase-like ATPase, C-terminal domain"/>
    <property type="match status" value="1"/>
</dbReference>
<dbReference type="EC" id="2.7.13.3" evidence="2"/>
<protein>
    <recommendedName>
        <fullName evidence="2">histidine kinase</fullName>
        <ecNumber evidence="2">2.7.13.3</ecNumber>
    </recommendedName>
</protein>
<dbReference type="GO" id="GO:0004673">
    <property type="term" value="F:protein histidine kinase activity"/>
    <property type="evidence" value="ECO:0007669"/>
    <property type="project" value="UniProtKB-EC"/>
</dbReference>
<keyword evidence="6" id="KW-0067">ATP-binding</keyword>